<dbReference type="EMBL" id="JAOYFB010000001">
    <property type="protein sequence ID" value="KAK4001896.1"/>
    <property type="molecule type" value="Genomic_DNA"/>
</dbReference>
<evidence type="ECO:0000313" key="2">
    <source>
        <dbReference type="Proteomes" id="UP001234178"/>
    </source>
</evidence>
<name>A0ABQ9YMN3_9CRUS</name>
<sequence length="59" mass="7048">MDHKWHVEILSSLLVTEFEFTERYVILKTVLQFGSPLEEKKDKFHAGWAAYQGLPFWHL</sequence>
<dbReference type="Proteomes" id="UP001234178">
    <property type="component" value="Unassembled WGS sequence"/>
</dbReference>
<comment type="caution">
    <text evidence="1">The sequence shown here is derived from an EMBL/GenBank/DDBJ whole genome shotgun (WGS) entry which is preliminary data.</text>
</comment>
<accession>A0ABQ9YMN3</accession>
<keyword evidence="2" id="KW-1185">Reference proteome</keyword>
<reference evidence="1 2" key="1">
    <citation type="journal article" date="2023" name="Nucleic Acids Res.">
        <title>The hologenome of Daphnia magna reveals possible DNA methylation and microbiome-mediated evolution of the host genome.</title>
        <authorList>
            <person name="Chaturvedi A."/>
            <person name="Li X."/>
            <person name="Dhandapani V."/>
            <person name="Marshall H."/>
            <person name="Kissane S."/>
            <person name="Cuenca-Cambronero M."/>
            <person name="Asole G."/>
            <person name="Calvet F."/>
            <person name="Ruiz-Romero M."/>
            <person name="Marangio P."/>
            <person name="Guigo R."/>
            <person name="Rago D."/>
            <person name="Mirbahai L."/>
            <person name="Eastwood N."/>
            <person name="Colbourne J.K."/>
            <person name="Zhou J."/>
            <person name="Mallon E."/>
            <person name="Orsini L."/>
        </authorList>
    </citation>
    <scope>NUCLEOTIDE SEQUENCE [LARGE SCALE GENOMIC DNA]</scope>
    <source>
        <strain evidence="1">LRV0_1</strain>
    </source>
</reference>
<organism evidence="1 2">
    <name type="scientific">Daphnia magna</name>
    <dbReference type="NCBI Taxonomy" id="35525"/>
    <lineage>
        <taxon>Eukaryota</taxon>
        <taxon>Metazoa</taxon>
        <taxon>Ecdysozoa</taxon>
        <taxon>Arthropoda</taxon>
        <taxon>Crustacea</taxon>
        <taxon>Branchiopoda</taxon>
        <taxon>Diplostraca</taxon>
        <taxon>Cladocera</taxon>
        <taxon>Anomopoda</taxon>
        <taxon>Daphniidae</taxon>
        <taxon>Daphnia</taxon>
    </lineage>
</organism>
<gene>
    <name evidence="1" type="ORF">OUZ56_003764</name>
</gene>
<protein>
    <submittedName>
        <fullName evidence="1">Uncharacterized protein</fullName>
    </submittedName>
</protein>
<evidence type="ECO:0000313" key="1">
    <source>
        <dbReference type="EMBL" id="KAK4001896.1"/>
    </source>
</evidence>
<proteinExistence type="predicted"/>